<protein>
    <submittedName>
        <fullName evidence="2">Lipoate--protein ligase</fullName>
    </submittedName>
</protein>
<dbReference type="Pfam" id="PF21948">
    <property type="entry name" value="LplA-B_cat"/>
    <property type="match status" value="1"/>
</dbReference>
<dbReference type="Gene3D" id="3.30.930.10">
    <property type="entry name" value="Bira Bifunctional Protein, Domain 2"/>
    <property type="match status" value="1"/>
</dbReference>
<dbReference type="EMBL" id="DSFP01000020">
    <property type="protein sequence ID" value="HEW45224.1"/>
    <property type="molecule type" value="Genomic_DNA"/>
</dbReference>
<organism evidence="2">
    <name type="scientific">Hydrogenobacter sp</name>
    <dbReference type="NCBI Taxonomy" id="2152829"/>
    <lineage>
        <taxon>Bacteria</taxon>
        <taxon>Pseudomonadati</taxon>
        <taxon>Aquificota</taxon>
        <taxon>Aquificia</taxon>
        <taxon>Aquificales</taxon>
        <taxon>Aquificaceae</taxon>
        <taxon>Hydrogenobacter</taxon>
    </lineage>
</organism>
<comment type="caution">
    <text evidence="2">The sequence shown here is derived from an EMBL/GenBank/DDBJ whole genome shotgun (WGS) entry which is preliminary data.</text>
</comment>
<dbReference type="AlphaFoldDB" id="A0A7C2Z4Z3"/>
<dbReference type="PROSITE" id="PS51733">
    <property type="entry name" value="BPL_LPL_CATALYTIC"/>
    <property type="match status" value="1"/>
</dbReference>
<keyword evidence="2" id="KW-0436">Ligase</keyword>
<dbReference type="PANTHER" id="PTHR43679:SF2">
    <property type="entry name" value="OCTANOYL-[GCVH]:PROTEIN N-OCTANOYLTRANSFERASE"/>
    <property type="match status" value="1"/>
</dbReference>
<reference evidence="2" key="1">
    <citation type="journal article" date="2020" name="mSystems">
        <title>Genome- and Community-Level Interaction Insights into Carbon Utilization and Element Cycling Functions of Hydrothermarchaeota in Hydrothermal Sediment.</title>
        <authorList>
            <person name="Zhou Z."/>
            <person name="Liu Y."/>
            <person name="Xu W."/>
            <person name="Pan J."/>
            <person name="Luo Z.H."/>
            <person name="Li M."/>
        </authorList>
    </citation>
    <scope>NUCLEOTIDE SEQUENCE [LARGE SCALE GENOMIC DNA]</scope>
    <source>
        <strain evidence="2">SpSt-132</strain>
    </source>
</reference>
<dbReference type="InterPro" id="IPR004143">
    <property type="entry name" value="BPL_LPL_catalytic"/>
</dbReference>
<gene>
    <name evidence="2" type="ORF">ENO47_00925</name>
</gene>
<dbReference type="InterPro" id="IPR045864">
    <property type="entry name" value="aa-tRNA-synth_II/BPL/LPL"/>
</dbReference>
<dbReference type="SUPFAM" id="SSF55681">
    <property type="entry name" value="Class II aaRS and biotin synthetases"/>
    <property type="match status" value="1"/>
</dbReference>
<dbReference type="GO" id="GO:0016874">
    <property type="term" value="F:ligase activity"/>
    <property type="evidence" value="ECO:0007669"/>
    <property type="project" value="UniProtKB-KW"/>
</dbReference>
<proteinExistence type="predicted"/>
<feature type="domain" description="BPL/LPL catalytic" evidence="1">
    <location>
        <begin position="23"/>
        <end position="211"/>
    </location>
</feature>
<name>A0A7C2Z4Z3_9AQUI</name>
<evidence type="ECO:0000313" key="2">
    <source>
        <dbReference type="EMBL" id="HEW45224.1"/>
    </source>
</evidence>
<dbReference type="InterPro" id="IPR050664">
    <property type="entry name" value="Octanoyltrans_LipM/LipL"/>
</dbReference>
<sequence length="216" mass="24684">MEGKKAYDLAYLEVLNGKENMERDWNNLLITEESQRPCFRIYQWKGKTLSLGYSQEPINLSIPVVKRPTGGGALLHGWDLSFSYTGLRKDWGGSFSKIYINFMGLLLELLKKVDSAFDMSRYRGGYEGYFCYFYPTLGEISFKGKKVVACAMRMGKEAFLLHGSLFLDMDYAYFESLTGIEEEKLKERIITFKELGLGFEEVVRLMHGLKGACSVS</sequence>
<evidence type="ECO:0000259" key="1">
    <source>
        <dbReference type="PROSITE" id="PS51733"/>
    </source>
</evidence>
<accession>A0A7C2Z4Z3</accession>
<dbReference type="PANTHER" id="PTHR43679">
    <property type="entry name" value="OCTANOYLTRANSFERASE LIPM-RELATED"/>
    <property type="match status" value="1"/>
</dbReference>